<gene>
    <name evidence="1" type="ORF">CAMP_LOCUS16462</name>
</gene>
<protein>
    <submittedName>
        <fullName evidence="1">Uncharacterized protein</fullName>
    </submittedName>
</protein>
<dbReference type="AlphaFoldDB" id="A0A9P1IZE3"/>
<accession>A0A9P1IZE3</accession>
<dbReference type="EMBL" id="CANHGI010000005">
    <property type="protein sequence ID" value="CAI5453825.1"/>
    <property type="molecule type" value="Genomic_DNA"/>
</dbReference>
<sequence>MKRNRSAKHEIRGLRMGIYKKQMKNDSILKDVRKVDINYFAIKYFGYKNRHGFSQEVKEHLFIFRKFMENFKSCCSKLELCNKYSPEKLDDNLSEFMTEIGLDRELFDYLRFVKPISGYSNVWHFIINEEQLKEAEKFVSKLSILSKINDEKLRKLTNHGILHMIIRVIIDSYRCLKKFEFDKHDTIWWGQDCGMETGGDAEGRRCSKIEVADVEDRIASIASGRIDGDVIGESEEIDSNVVMVENPEIVNENESLEEPLHNNPAPVAAQFNEFLKIVENSPDVPDYWKYMAHEFNRINGEETGKLASLDGNF</sequence>
<keyword evidence="2" id="KW-1185">Reference proteome</keyword>
<dbReference type="Proteomes" id="UP001152747">
    <property type="component" value="Unassembled WGS sequence"/>
</dbReference>
<evidence type="ECO:0000313" key="1">
    <source>
        <dbReference type="EMBL" id="CAI5453825.1"/>
    </source>
</evidence>
<comment type="caution">
    <text evidence="1">The sequence shown here is derived from an EMBL/GenBank/DDBJ whole genome shotgun (WGS) entry which is preliminary data.</text>
</comment>
<organism evidence="1 2">
    <name type="scientific">Caenorhabditis angaria</name>
    <dbReference type="NCBI Taxonomy" id="860376"/>
    <lineage>
        <taxon>Eukaryota</taxon>
        <taxon>Metazoa</taxon>
        <taxon>Ecdysozoa</taxon>
        <taxon>Nematoda</taxon>
        <taxon>Chromadorea</taxon>
        <taxon>Rhabditida</taxon>
        <taxon>Rhabditina</taxon>
        <taxon>Rhabditomorpha</taxon>
        <taxon>Rhabditoidea</taxon>
        <taxon>Rhabditidae</taxon>
        <taxon>Peloderinae</taxon>
        <taxon>Caenorhabditis</taxon>
    </lineage>
</organism>
<reference evidence="1" key="1">
    <citation type="submission" date="2022-11" db="EMBL/GenBank/DDBJ databases">
        <authorList>
            <person name="Kikuchi T."/>
        </authorList>
    </citation>
    <scope>NUCLEOTIDE SEQUENCE</scope>
    <source>
        <strain evidence="1">PS1010</strain>
    </source>
</reference>
<proteinExistence type="predicted"/>
<name>A0A9P1IZE3_9PELO</name>
<evidence type="ECO:0000313" key="2">
    <source>
        <dbReference type="Proteomes" id="UP001152747"/>
    </source>
</evidence>